<organism evidence="4 5">
    <name type="scientific">Cupriavidus gilardii</name>
    <dbReference type="NCBI Taxonomy" id="82541"/>
    <lineage>
        <taxon>Bacteria</taxon>
        <taxon>Pseudomonadati</taxon>
        <taxon>Pseudomonadota</taxon>
        <taxon>Betaproteobacteria</taxon>
        <taxon>Burkholderiales</taxon>
        <taxon>Burkholderiaceae</taxon>
        <taxon>Cupriavidus</taxon>
    </lineage>
</organism>
<evidence type="ECO:0000256" key="1">
    <source>
        <dbReference type="ARBA" id="ARBA00022723"/>
    </source>
</evidence>
<dbReference type="PANTHER" id="PTHR33542">
    <property type="entry name" value="SIROHYDROCHLORIN FERROCHELATASE, CHLOROPLASTIC"/>
    <property type="match status" value="1"/>
</dbReference>
<dbReference type="AlphaFoldDB" id="A0A849BFX9"/>
<accession>A0A849BFX9</accession>
<gene>
    <name evidence="4" type="ORF">HLB16_01825</name>
</gene>
<name>A0A849BFX9_9BURK</name>
<evidence type="ECO:0000313" key="4">
    <source>
        <dbReference type="EMBL" id="NNH09619.1"/>
    </source>
</evidence>
<dbReference type="CDD" id="cd03416">
    <property type="entry name" value="CbiX_SirB_N"/>
    <property type="match status" value="1"/>
</dbReference>
<dbReference type="RefSeq" id="WP_053821110.1">
    <property type="nucleotide sequence ID" value="NZ_BAAAEB010000007.1"/>
</dbReference>
<proteinExistence type="predicted"/>
<dbReference type="InterPro" id="IPR050963">
    <property type="entry name" value="Sirohydro_Cobaltochel/CbiX"/>
</dbReference>
<dbReference type="GO" id="GO:0046872">
    <property type="term" value="F:metal ion binding"/>
    <property type="evidence" value="ECO:0007669"/>
    <property type="project" value="UniProtKB-KW"/>
</dbReference>
<protein>
    <submittedName>
        <fullName evidence="4">CbiX/SirB N-terminal domain-containing protein</fullName>
    </submittedName>
</protein>
<dbReference type="Pfam" id="PF01903">
    <property type="entry name" value="CbiX"/>
    <property type="match status" value="1"/>
</dbReference>
<evidence type="ECO:0000313" key="5">
    <source>
        <dbReference type="Proteomes" id="UP000542973"/>
    </source>
</evidence>
<dbReference type="SUPFAM" id="SSF53800">
    <property type="entry name" value="Chelatase"/>
    <property type="match status" value="1"/>
</dbReference>
<dbReference type="EMBL" id="JABEMD010000002">
    <property type="protein sequence ID" value="NNH09619.1"/>
    <property type="molecule type" value="Genomic_DNA"/>
</dbReference>
<keyword evidence="1" id="KW-0479">Metal-binding</keyword>
<keyword evidence="2" id="KW-0456">Lyase</keyword>
<dbReference type="Proteomes" id="UP000542973">
    <property type="component" value="Unassembled WGS sequence"/>
</dbReference>
<evidence type="ECO:0000256" key="2">
    <source>
        <dbReference type="ARBA" id="ARBA00023239"/>
    </source>
</evidence>
<feature type="region of interest" description="Disordered" evidence="3">
    <location>
        <begin position="138"/>
        <end position="169"/>
    </location>
</feature>
<dbReference type="GO" id="GO:0016829">
    <property type="term" value="F:lyase activity"/>
    <property type="evidence" value="ECO:0007669"/>
    <property type="project" value="UniProtKB-KW"/>
</dbReference>
<sequence length="169" mass="17612">MVSRADLPSDKPARQALVLFAHGARDARWREPFDRLHARLSAMLPDCAVRLAFLELMTPDLPGTLTQLAAQNIGDILVVPVFFGQGGHLRRDLPALLDDCRARLPGVTIRCAAAVGEADSVLDAIAAYCATALAGAAGNASASDSSSDSSGDSTNESVDDPADDPAGKD</sequence>
<dbReference type="InterPro" id="IPR002762">
    <property type="entry name" value="CbiX-like"/>
</dbReference>
<evidence type="ECO:0000256" key="3">
    <source>
        <dbReference type="SAM" id="MobiDB-lite"/>
    </source>
</evidence>
<reference evidence="4 5" key="1">
    <citation type="submission" date="2020-05" db="EMBL/GenBank/DDBJ databases">
        <title>MicrobeNet Type strains.</title>
        <authorList>
            <person name="Nicholson A.C."/>
        </authorList>
    </citation>
    <scope>NUCLEOTIDE SEQUENCE [LARGE SCALE GENOMIC DNA]</scope>
    <source>
        <strain evidence="4 5">ATCC 700815</strain>
    </source>
</reference>
<dbReference type="Gene3D" id="3.40.50.1400">
    <property type="match status" value="1"/>
</dbReference>
<comment type="caution">
    <text evidence="4">The sequence shown here is derived from an EMBL/GenBank/DDBJ whole genome shotgun (WGS) entry which is preliminary data.</text>
</comment>
<feature type="compositionally biased region" description="Low complexity" evidence="3">
    <location>
        <begin position="138"/>
        <end position="153"/>
    </location>
</feature>
<dbReference type="PANTHER" id="PTHR33542:SF5">
    <property type="entry name" value="FERROCHELATASE CHE1"/>
    <property type="match status" value="1"/>
</dbReference>